<dbReference type="Pfam" id="PF04131">
    <property type="entry name" value="NanE"/>
    <property type="match status" value="1"/>
</dbReference>
<dbReference type="EMBL" id="CP062796">
    <property type="protein sequence ID" value="QUL99355.1"/>
    <property type="molecule type" value="Genomic_DNA"/>
</dbReference>
<evidence type="ECO:0000256" key="5">
    <source>
        <dbReference type="ARBA" id="ARBA00013180"/>
    </source>
</evidence>
<dbReference type="AlphaFoldDB" id="A0AAT9LEC8"/>
<comment type="function">
    <text evidence="2">Converts N-acetylmannosamine-6-phosphate (ManNAc-6-P) to N-acetylglucosamine-6-phosphate (GlcNAc-6-P).</text>
</comment>
<comment type="pathway">
    <text evidence="3">Amino-sugar metabolism; N-acetylneuraminate degradation; D-fructose 6-phosphate from N-acetylneuraminate: step 3/5.</text>
</comment>
<reference evidence="8" key="2">
    <citation type="journal article" date="2023" name="Biology">
        <title>Prokaryotic Life Associated with Coal-Fire Gas Vents Revealed by Metagenomics.</title>
        <authorList>
            <person name="Kadnikov V.V."/>
            <person name="Mardanov A.V."/>
            <person name="Beletsky A.V."/>
            <person name="Karnachuk O.V."/>
            <person name="Ravin N.V."/>
        </authorList>
    </citation>
    <scope>NUCLEOTIDE SEQUENCE</scope>
    <source>
        <strain evidence="8">Bu02</strain>
    </source>
</reference>
<dbReference type="GO" id="GO:0047465">
    <property type="term" value="F:N-acylglucosamine-6-phosphate 2-epimerase activity"/>
    <property type="evidence" value="ECO:0007669"/>
    <property type="project" value="UniProtKB-EC"/>
</dbReference>
<dbReference type="PANTHER" id="PTHR36204:SF1">
    <property type="entry name" value="N-ACETYLMANNOSAMINE-6-PHOSPHATE 2-EPIMERASE-RELATED"/>
    <property type="match status" value="1"/>
</dbReference>
<dbReference type="GO" id="GO:0005829">
    <property type="term" value="C:cytosol"/>
    <property type="evidence" value="ECO:0007669"/>
    <property type="project" value="TreeGrafter"/>
</dbReference>
<organism evidence="8">
    <name type="scientific">Candidatus Fermentithermobacillus carboniphilus</name>
    <dbReference type="NCBI Taxonomy" id="3085328"/>
    <lineage>
        <taxon>Bacteria</taxon>
        <taxon>Bacillati</taxon>
        <taxon>Bacillota</taxon>
        <taxon>Candidatus Fermentithermobacillia</taxon>
        <taxon>Candidatus Fermentithermobacillales</taxon>
        <taxon>Candidatus Fermentithermobacillaceae</taxon>
        <taxon>Candidatus Fermentithermobacillus</taxon>
    </lineage>
</organism>
<evidence type="ECO:0000313" key="8">
    <source>
        <dbReference type="EMBL" id="QUL99355.1"/>
    </source>
</evidence>
<comment type="similarity">
    <text evidence="4">Belongs to the NanE family.</text>
</comment>
<gene>
    <name evidence="8" type="ORF">IMF26_04690</name>
</gene>
<dbReference type="Gene3D" id="3.20.20.70">
    <property type="entry name" value="Aldolase class I"/>
    <property type="match status" value="1"/>
</dbReference>
<dbReference type="CDD" id="cd04729">
    <property type="entry name" value="NanE"/>
    <property type="match status" value="1"/>
</dbReference>
<dbReference type="NCBIfam" id="NF002231">
    <property type="entry name" value="PRK01130.1"/>
    <property type="match status" value="1"/>
</dbReference>
<evidence type="ECO:0000256" key="4">
    <source>
        <dbReference type="ARBA" id="ARBA00007439"/>
    </source>
</evidence>
<dbReference type="SUPFAM" id="SSF51366">
    <property type="entry name" value="Ribulose-phoshate binding barrel"/>
    <property type="match status" value="1"/>
</dbReference>
<reference evidence="8" key="1">
    <citation type="submission" date="2020-10" db="EMBL/GenBank/DDBJ databases">
        <authorList>
            <person name="Kadnikov V."/>
            <person name="Beletsky A.V."/>
            <person name="Mardanov A.V."/>
            <person name="Karnachuk O.V."/>
            <person name="Ravin N.V."/>
        </authorList>
    </citation>
    <scope>NUCLEOTIDE SEQUENCE</scope>
    <source>
        <strain evidence="8">Bu02</strain>
    </source>
</reference>
<evidence type="ECO:0000256" key="6">
    <source>
        <dbReference type="ARBA" id="ARBA00023235"/>
    </source>
</evidence>
<accession>A0AAT9LEC8</accession>
<comment type="catalytic activity">
    <reaction evidence="1">
        <text>an N-acyl-D-glucosamine 6-phosphate = an N-acyl-D-mannosamine 6-phosphate</text>
        <dbReference type="Rhea" id="RHEA:23932"/>
        <dbReference type="ChEBI" id="CHEBI:57599"/>
        <dbReference type="ChEBI" id="CHEBI:57666"/>
        <dbReference type="EC" id="5.1.3.9"/>
    </reaction>
</comment>
<sequence>MYPIVEKLKGGLIVSCQAHDGEPLHGPVLMAAMAYSAELGGASGIRANGVDDIALIRRTVRLPIIGILKERDQLGRVWITPTVDAAEAIVAAGSNIVATHATREKPFGDRVEEIIDACHNRLNVPVMADCATLSDAIAAAEAGADIVATTLSDSKNGPDFGLLERIVQSVTCPVIAEGGYWYPEQVVKALDCGAYAVVVGTAITRPREITRRYVEFIQRRQCKGLK</sequence>
<dbReference type="PANTHER" id="PTHR36204">
    <property type="entry name" value="N-ACETYLMANNOSAMINE-6-PHOSPHATE 2-EPIMERASE-RELATED"/>
    <property type="match status" value="1"/>
</dbReference>
<protein>
    <recommendedName>
        <fullName evidence="5">N-acylglucosamine-6-phosphate 2-epimerase</fullName>
        <ecNumber evidence="5">5.1.3.9</ecNumber>
    </recommendedName>
</protein>
<evidence type="ECO:0000256" key="3">
    <source>
        <dbReference type="ARBA" id="ARBA00005081"/>
    </source>
</evidence>
<dbReference type="GO" id="GO:0019262">
    <property type="term" value="P:N-acetylneuraminate catabolic process"/>
    <property type="evidence" value="ECO:0007669"/>
    <property type="project" value="TreeGrafter"/>
</dbReference>
<keyword evidence="6" id="KW-0413">Isomerase</keyword>
<evidence type="ECO:0000256" key="7">
    <source>
        <dbReference type="ARBA" id="ARBA00023277"/>
    </source>
</evidence>
<evidence type="ECO:0000256" key="2">
    <source>
        <dbReference type="ARBA" id="ARBA00002147"/>
    </source>
</evidence>
<dbReference type="InterPro" id="IPR007260">
    <property type="entry name" value="NanE"/>
</dbReference>
<dbReference type="InterPro" id="IPR013785">
    <property type="entry name" value="Aldolase_TIM"/>
</dbReference>
<proteinExistence type="inferred from homology"/>
<dbReference type="InterPro" id="IPR011060">
    <property type="entry name" value="RibuloseP-bd_barrel"/>
</dbReference>
<evidence type="ECO:0000256" key="1">
    <source>
        <dbReference type="ARBA" id="ARBA00000056"/>
    </source>
</evidence>
<name>A0AAT9LEC8_9FIRM</name>
<dbReference type="KEGG" id="fcz:IMF26_04690"/>
<keyword evidence="7" id="KW-0119">Carbohydrate metabolism</keyword>
<dbReference type="EC" id="5.1.3.9" evidence="5"/>
<dbReference type="GO" id="GO:0006053">
    <property type="term" value="P:N-acetylmannosamine catabolic process"/>
    <property type="evidence" value="ECO:0007669"/>
    <property type="project" value="TreeGrafter"/>
</dbReference>